<gene>
    <name evidence="5" type="ORF">JI746_16985</name>
</gene>
<keyword evidence="4" id="KW-1133">Transmembrane helix</keyword>
<dbReference type="InterPro" id="IPR029044">
    <property type="entry name" value="Nucleotide-diphossugar_trans"/>
</dbReference>
<accession>A0ABS1JSI1</accession>
<evidence type="ECO:0000313" key="6">
    <source>
        <dbReference type="Proteomes" id="UP000622707"/>
    </source>
</evidence>
<name>A0ABS1JSI1_9BURK</name>
<organism evidence="5 6">
    <name type="scientific">Ramlibacter alkalitolerans</name>
    <dbReference type="NCBI Taxonomy" id="2039631"/>
    <lineage>
        <taxon>Bacteria</taxon>
        <taxon>Pseudomonadati</taxon>
        <taxon>Pseudomonadota</taxon>
        <taxon>Betaproteobacteria</taxon>
        <taxon>Burkholderiales</taxon>
        <taxon>Comamonadaceae</taxon>
        <taxon>Ramlibacter</taxon>
    </lineage>
</organism>
<proteinExistence type="inferred from homology"/>
<dbReference type="EMBL" id="JAEQND010000009">
    <property type="protein sequence ID" value="MBL0426811.1"/>
    <property type="molecule type" value="Genomic_DNA"/>
</dbReference>
<keyword evidence="3" id="KW-0808">Transferase</keyword>
<evidence type="ECO:0000256" key="3">
    <source>
        <dbReference type="ARBA" id="ARBA00022679"/>
    </source>
</evidence>
<keyword evidence="6" id="KW-1185">Reference proteome</keyword>
<dbReference type="Pfam" id="PF13641">
    <property type="entry name" value="Glyco_tranf_2_3"/>
    <property type="match status" value="1"/>
</dbReference>
<sequence>MIARAAELTLVLLWVRMVLTCMLGAWACRRRRTGPPRDAPDPGEPASFATARVSIVVPAFDEAQAIEATLRALQGLVPAPLEIIVVDDGSGDATCAIAQRCLDCDGQGRVIRLAANAGKAAALRIGIAAARGDFVLTVDADTCLAPDSLAAALATLQHRHADAVAFCLEAAPANGMPAKLQRQEYAASLDFERAAQDAVAAISVLPGAACLFRREVLLRHPFSARTRTEDADLTLTLARHGACIVRAPEAVARTLVPASWSGLVAQRTRWITGHVQCCARQAARLPQATWRFRLLVFPNFVLSTFLAPAGALSLLALWAGGGGRLLPLDAWGATAVSTLLVYLQRGVGLRCAPRRFRPLVRHFVLEPAVSGLVGTVCFACAVRDLLLDALRGSLGRARGTAWRAGK</sequence>
<evidence type="ECO:0000256" key="2">
    <source>
        <dbReference type="ARBA" id="ARBA00022676"/>
    </source>
</evidence>
<protein>
    <submittedName>
        <fullName evidence="5">Glycosyltransferase family 2 protein</fullName>
    </submittedName>
</protein>
<dbReference type="Gene3D" id="3.90.550.10">
    <property type="entry name" value="Spore Coat Polysaccharide Biosynthesis Protein SpsA, Chain A"/>
    <property type="match status" value="1"/>
</dbReference>
<feature type="transmembrane region" description="Helical" evidence="4">
    <location>
        <begin position="6"/>
        <end position="28"/>
    </location>
</feature>
<evidence type="ECO:0000256" key="1">
    <source>
        <dbReference type="ARBA" id="ARBA00006739"/>
    </source>
</evidence>
<dbReference type="CDD" id="cd06423">
    <property type="entry name" value="CESA_like"/>
    <property type="match status" value="1"/>
</dbReference>
<dbReference type="PANTHER" id="PTHR43630">
    <property type="entry name" value="POLY-BETA-1,6-N-ACETYL-D-GLUCOSAMINE SYNTHASE"/>
    <property type="match status" value="1"/>
</dbReference>
<feature type="transmembrane region" description="Helical" evidence="4">
    <location>
        <begin position="294"/>
        <end position="319"/>
    </location>
</feature>
<keyword evidence="2" id="KW-0328">Glycosyltransferase</keyword>
<feature type="transmembrane region" description="Helical" evidence="4">
    <location>
        <begin position="325"/>
        <end position="343"/>
    </location>
</feature>
<keyword evidence="4" id="KW-0472">Membrane</keyword>
<comment type="caution">
    <text evidence="5">The sequence shown here is derived from an EMBL/GenBank/DDBJ whole genome shotgun (WGS) entry which is preliminary data.</text>
</comment>
<reference evidence="5 6" key="1">
    <citation type="journal article" date="2017" name="Int. J. Syst. Evol. Microbiol.">
        <title>Ramlibacter alkalitolerans sp. nov., alkali-tolerant bacterium isolated from soil of ginseng.</title>
        <authorList>
            <person name="Lee D.H."/>
            <person name="Cha C.J."/>
        </authorList>
    </citation>
    <scope>NUCLEOTIDE SEQUENCE [LARGE SCALE GENOMIC DNA]</scope>
    <source>
        <strain evidence="5 6">KACC 19305</strain>
    </source>
</reference>
<keyword evidence="4" id="KW-0812">Transmembrane</keyword>
<dbReference type="RefSeq" id="WP_201691160.1">
    <property type="nucleotide sequence ID" value="NZ_JAEQND010000009.1"/>
</dbReference>
<evidence type="ECO:0000256" key="4">
    <source>
        <dbReference type="SAM" id="Phobius"/>
    </source>
</evidence>
<comment type="similarity">
    <text evidence="1">Belongs to the glycosyltransferase 2 family.</text>
</comment>
<evidence type="ECO:0000313" key="5">
    <source>
        <dbReference type="EMBL" id="MBL0426811.1"/>
    </source>
</evidence>
<dbReference type="PANTHER" id="PTHR43630:SF1">
    <property type="entry name" value="POLY-BETA-1,6-N-ACETYL-D-GLUCOSAMINE SYNTHASE"/>
    <property type="match status" value="1"/>
</dbReference>
<dbReference type="Proteomes" id="UP000622707">
    <property type="component" value="Unassembled WGS sequence"/>
</dbReference>
<dbReference type="SUPFAM" id="SSF53448">
    <property type="entry name" value="Nucleotide-diphospho-sugar transferases"/>
    <property type="match status" value="1"/>
</dbReference>